<feature type="transmembrane region" description="Helical" evidence="2">
    <location>
        <begin position="121"/>
        <end position="146"/>
    </location>
</feature>
<protein>
    <submittedName>
        <fullName evidence="3">Uncharacterized protein</fullName>
    </submittedName>
</protein>
<reference evidence="3" key="2">
    <citation type="submission" date="2020-09" db="EMBL/GenBank/DDBJ databases">
        <authorList>
            <person name="Sun Q."/>
            <person name="Ohkuma M."/>
        </authorList>
    </citation>
    <scope>NUCLEOTIDE SEQUENCE</scope>
    <source>
        <strain evidence="3">JCM 4646</strain>
    </source>
</reference>
<keyword evidence="2" id="KW-1133">Transmembrane helix</keyword>
<proteinExistence type="predicted"/>
<comment type="caution">
    <text evidence="3">The sequence shown here is derived from an EMBL/GenBank/DDBJ whole genome shotgun (WGS) entry which is preliminary data.</text>
</comment>
<dbReference type="Proteomes" id="UP000617734">
    <property type="component" value="Unassembled WGS sequence"/>
</dbReference>
<dbReference type="RefSeq" id="WP_190215110.1">
    <property type="nucleotide sequence ID" value="NZ_BNBO01000068.1"/>
</dbReference>
<dbReference type="AlphaFoldDB" id="A0A919GH09"/>
<sequence>MTYRRAAIPALVGGLLLTALLWWAGASTQALRLPGSSGVFGGQGAVDLDHWLAPWSYDPPPGVQLGTEPGPGGGAGVTGARYLSLWGTAMQIRYGALLAFFVPGALFLLRRLPPVRGRTTAALLALWAWAPVAGTLAVTVSAPWLIAATGHGSYRFLPQLAGVIASGQQLLVLLGLLTAAVTVAVARITAQGAGPLPRQAVPARAARLSATAGTGVVALSLVVLSYQPVAAALQTAALGGGLLSEPGELLREWLVLGAWAAPAGAPDGDWLLYRCPDLVLLVVVWCALRRLPALLTRVTVPAMAVGAVCATVLGLLAGRLTRMPLDARIPGRGLLQLAAGLGSGVPAALTCGLLAGAAAAVTLRAATGDPRGTRTPAPAPAPDSAPDPDPVPPRPQDPPRAAG</sequence>
<feature type="transmembrane region" description="Helical" evidence="2">
    <location>
        <begin position="271"/>
        <end position="288"/>
    </location>
</feature>
<evidence type="ECO:0000256" key="1">
    <source>
        <dbReference type="SAM" id="MobiDB-lite"/>
    </source>
</evidence>
<feature type="transmembrane region" description="Helical" evidence="2">
    <location>
        <begin position="92"/>
        <end position="109"/>
    </location>
</feature>
<gene>
    <name evidence="3" type="ORF">GCM10018781_71890</name>
</gene>
<keyword evidence="2" id="KW-0812">Transmembrane</keyword>
<feature type="transmembrane region" description="Helical" evidence="2">
    <location>
        <begin position="166"/>
        <end position="186"/>
    </location>
</feature>
<evidence type="ECO:0000313" key="4">
    <source>
        <dbReference type="Proteomes" id="UP000617734"/>
    </source>
</evidence>
<feature type="transmembrane region" description="Helical" evidence="2">
    <location>
        <begin position="300"/>
        <end position="317"/>
    </location>
</feature>
<reference evidence="3" key="1">
    <citation type="journal article" date="2014" name="Int. J. Syst. Evol. Microbiol.">
        <title>Complete genome sequence of Corynebacterium casei LMG S-19264T (=DSM 44701T), isolated from a smear-ripened cheese.</title>
        <authorList>
            <consortium name="US DOE Joint Genome Institute (JGI-PGF)"/>
            <person name="Walter F."/>
            <person name="Albersmeier A."/>
            <person name="Kalinowski J."/>
            <person name="Ruckert C."/>
        </authorList>
    </citation>
    <scope>NUCLEOTIDE SEQUENCE</scope>
    <source>
        <strain evidence="3">JCM 4646</strain>
    </source>
</reference>
<evidence type="ECO:0000256" key="2">
    <source>
        <dbReference type="SAM" id="Phobius"/>
    </source>
</evidence>
<feature type="compositionally biased region" description="Low complexity" evidence="1">
    <location>
        <begin position="366"/>
        <end position="376"/>
    </location>
</feature>
<accession>A0A919GH09</accession>
<keyword evidence="4" id="KW-1185">Reference proteome</keyword>
<keyword evidence="2" id="KW-0472">Membrane</keyword>
<feature type="transmembrane region" description="Helical" evidence="2">
    <location>
        <begin position="337"/>
        <end position="361"/>
    </location>
</feature>
<name>A0A919GH09_9ACTN</name>
<evidence type="ECO:0000313" key="3">
    <source>
        <dbReference type="EMBL" id="GHH83838.1"/>
    </source>
</evidence>
<feature type="region of interest" description="Disordered" evidence="1">
    <location>
        <begin position="366"/>
        <end position="403"/>
    </location>
</feature>
<organism evidence="3 4">
    <name type="scientific">Kitasatospora indigofera</name>
    <dbReference type="NCBI Taxonomy" id="67307"/>
    <lineage>
        <taxon>Bacteria</taxon>
        <taxon>Bacillati</taxon>
        <taxon>Actinomycetota</taxon>
        <taxon>Actinomycetes</taxon>
        <taxon>Kitasatosporales</taxon>
        <taxon>Streptomycetaceae</taxon>
        <taxon>Kitasatospora</taxon>
    </lineage>
</organism>
<dbReference type="GeneID" id="95357440"/>
<dbReference type="EMBL" id="BNBO01000068">
    <property type="protein sequence ID" value="GHH83838.1"/>
    <property type="molecule type" value="Genomic_DNA"/>
</dbReference>
<feature type="compositionally biased region" description="Pro residues" evidence="1">
    <location>
        <begin position="377"/>
        <end position="403"/>
    </location>
</feature>
<feature type="transmembrane region" description="Helical" evidence="2">
    <location>
        <begin position="206"/>
        <end position="226"/>
    </location>
</feature>